<dbReference type="Proteomes" id="UP000324792">
    <property type="component" value="Segment"/>
</dbReference>
<feature type="region of interest" description="Disordered" evidence="1">
    <location>
        <begin position="91"/>
        <end position="124"/>
    </location>
</feature>
<organism evidence="2">
    <name type="scientific">Blackfly microvirus SF02</name>
    <dbReference type="NCBI Taxonomy" id="2576452"/>
    <lineage>
        <taxon>Viruses</taxon>
        <taxon>Monodnaviria</taxon>
        <taxon>Sangervirae</taxon>
        <taxon>Phixviricota</taxon>
        <taxon>Malgrandaviricetes</taxon>
        <taxon>Petitvirales</taxon>
        <taxon>Microviridae</taxon>
        <taxon>Microvirus</taxon>
    </lineage>
</organism>
<name>A0A4P8PL91_9VIRU</name>
<reference evidence="2" key="1">
    <citation type="submission" date="2018-12" db="EMBL/GenBank/DDBJ databases">
        <title>Singled stranded DNA viruses identified in blackflies (Austrosimulium ungulatum) sampled in New Zealand.</title>
        <authorList>
            <person name="Kraberger S."/>
            <person name="Fontenele R.S."/>
            <person name="Schmidlin K."/>
            <person name="Walters M."/>
            <person name="Varsani A."/>
        </authorList>
    </citation>
    <scope>NUCLEOTIDE SEQUENCE [LARGE SCALE GENOMIC DNA]</scope>
    <source>
        <strain evidence="2">024</strain>
    </source>
</reference>
<accession>A0A4P8PL91</accession>
<feature type="compositionally biased region" description="Basic and acidic residues" evidence="1">
    <location>
        <begin position="106"/>
        <end position="118"/>
    </location>
</feature>
<proteinExistence type="predicted"/>
<sequence length="124" mass="14843">MKFQTMYNHLEFPWAGESNTQPSRTIPDQTMPIKTILERYARGIPIEDGKTPIYRGEEDPYPDLKRMDLSERHEYMRENAEKIKKMYEELKANQDKQTRDNLYSEFKTKYEAENKTEPEVQTNS</sequence>
<dbReference type="EMBL" id="MK249138">
    <property type="protein sequence ID" value="QCQ84626.1"/>
    <property type="molecule type" value="Genomic_DNA"/>
</dbReference>
<evidence type="ECO:0000313" key="2">
    <source>
        <dbReference type="EMBL" id="QCQ84626.1"/>
    </source>
</evidence>
<protein>
    <submittedName>
        <fullName evidence="2">Uncharacterized protein</fullName>
    </submittedName>
</protein>
<evidence type="ECO:0000256" key="1">
    <source>
        <dbReference type="SAM" id="MobiDB-lite"/>
    </source>
</evidence>